<keyword evidence="2" id="KW-1185">Reference proteome</keyword>
<dbReference type="EMBL" id="FRAV01000003">
    <property type="protein sequence ID" value="SHK36467.1"/>
    <property type="molecule type" value="Genomic_DNA"/>
</dbReference>
<sequence>MKNLKKLDRNELKSISGGDGLLDPVCRLICILAGTGIINLTQVQILLCPNLDCSNL</sequence>
<reference evidence="2" key="1">
    <citation type="submission" date="2016-11" db="EMBL/GenBank/DDBJ databases">
        <authorList>
            <person name="Varghese N."/>
            <person name="Submissions S."/>
        </authorList>
    </citation>
    <scope>NUCLEOTIDE SEQUENCE [LARGE SCALE GENOMIC DNA]</scope>
    <source>
        <strain evidence="2">DSM 26899</strain>
    </source>
</reference>
<proteinExistence type="predicted"/>
<gene>
    <name evidence="1" type="ORF">SAMN05444267_100390</name>
</gene>
<name>A0A1M6RVY9_9FLAO</name>
<protein>
    <submittedName>
        <fullName evidence="1">Bacteriocin-type signal sequence-containing protein</fullName>
    </submittedName>
</protein>
<dbReference type="Proteomes" id="UP000184364">
    <property type="component" value="Unassembled WGS sequence"/>
</dbReference>
<dbReference type="NCBIfam" id="NF047798">
    <property type="entry name" value="leader_Chryseo"/>
    <property type="match status" value="1"/>
</dbReference>
<evidence type="ECO:0000313" key="2">
    <source>
        <dbReference type="Proteomes" id="UP000184364"/>
    </source>
</evidence>
<evidence type="ECO:0000313" key="1">
    <source>
        <dbReference type="EMBL" id="SHK36467.1"/>
    </source>
</evidence>
<accession>A0A1M6RVY9</accession>
<organism evidence="1 2">
    <name type="scientific">Chryseobacterium polytrichastri</name>
    <dbReference type="NCBI Taxonomy" id="1302687"/>
    <lineage>
        <taxon>Bacteria</taxon>
        <taxon>Pseudomonadati</taxon>
        <taxon>Bacteroidota</taxon>
        <taxon>Flavobacteriia</taxon>
        <taxon>Flavobacteriales</taxon>
        <taxon>Weeksellaceae</taxon>
        <taxon>Chryseobacterium group</taxon>
        <taxon>Chryseobacterium</taxon>
    </lineage>
</organism>
<dbReference type="InterPro" id="IPR058074">
    <property type="entry name" value="Bacteriocin-like"/>
</dbReference>
<dbReference type="AlphaFoldDB" id="A0A1M6RVY9"/>